<dbReference type="Gene3D" id="1.10.10.10">
    <property type="entry name" value="Winged helix-like DNA-binding domain superfamily/Winged helix DNA-binding domain"/>
    <property type="match status" value="1"/>
</dbReference>
<dbReference type="GO" id="GO:0016987">
    <property type="term" value="F:sigma factor activity"/>
    <property type="evidence" value="ECO:0007669"/>
    <property type="project" value="UniProtKB-KW"/>
</dbReference>
<dbReference type="Gene3D" id="1.10.1740.10">
    <property type="match status" value="1"/>
</dbReference>
<dbReference type="InterPro" id="IPR007627">
    <property type="entry name" value="RNA_pol_sigma70_r2"/>
</dbReference>
<dbReference type="Pfam" id="PF08281">
    <property type="entry name" value="Sigma70_r4_2"/>
    <property type="match status" value="1"/>
</dbReference>
<feature type="domain" description="RNA polymerase sigma-70 region 2" evidence="6">
    <location>
        <begin position="25"/>
        <end position="90"/>
    </location>
</feature>
<gene>
    <name evidence="8" type="ORF">GLW07_18555</name>
</gene>
<keyword evidence="4" id="KW-0238">DNA-binding</keyword>
<name>A0A845F3Q0_9BACL</name>
<dbReference type="NCBIfam" id="TIGR02937">
    <property type="entry name" value="sigma70-ECF"/>
    <property type="match status" value="1"/>
</dbReference>
<dbReference type="InterPro" id="IPR013324">
    <property type="entry name" value="RNA_pol_sigma_r3/r4-like"/>
</dbReference>
<comment type="caution">
    <text evidence="8">The sequence shown here is derived from an EMBL/GenBank/DDBJ whole genome shotgun (WGS) entry which is preliminary data.</text>
</comment>
<evidence type="ECO:0000256" key="5">
    <source>
        <dbReference type="ARBA" id="ARBA00023163"/>
    </source>
</evidence>
<dbReference type="EMBL" id="WMEY01000006">
    <property type="protein sequence ID" value="MYL65364.1"/>
    <property type="molecule type" value="Genomic_DNA"/>
</dbReference>
<evidence type="ECO:0000256" key="3">
    <source>
        <dbReference type="ARBA" id="ARBA00023082"/>
    </source>
</evidence>
<dbReference type="InterPro" id="IPR039425">
    <property type="entry name" value="RNA_pol_sigma-70-like"/>
</dbReference>
<evidence type="ECO:0000313" key="8">
    <source>
        <dbReference type="EMBL" id="MYL65364.1"/>
    </source>
</evidence>
<dbReference type="InterPro" id="IPR013325">
    <property type="entry name" value="RNA_pol_sigma_r2"/>
</dbReference>
<evidence type="ECO:0000313" key="9">
    <source>
        <dbReference type="Proteomes" id="UP000447833"/>
    </source>
</evidence>
<dbReference type="Pfam" id="PF04542">
    <property type="entry name" value="Sigma70_r2"/>
    <property type="match status" value="1"/>
</dbReference>
<dbReference type="GO" id="GO:0003677">
    <property type="term" value="F:DNA binding"/>
    <property type="evidence" value="ECO:0007669"/>
    <property type="project" value="UniProtKB-KW"/>
</dbReference>
<protein>
    <submittedName>
        <fullName evidence="8">Sigma-70 family RNA polymerase sigma factor</fullName>
    </submittedName>
</protein>
<evidence type="ECO:0000256" key="2">
    <source>
        <dbReference type="ARBA" id="ARBA00023015"/>
    </source>
</evidence>
<dbReference type="InterPro" id="IPR014284">
    <property type="entry name" value="RNA_pol_sigma-70_dom"/>
</dbReference>
<keyword evidence="5" id="KW-0804">Transcription</keyword>
<dbReference type="SUPFAM" id="SSF88659">
    <property type="entry name" value="Sigma3 and sigma4 domains of RNA polymerase sigma factors"/>
    <property type="match status" value="1"/>
</dbReference>
<dbReference type="RefSeq" id="WP_160920696.1">
    <property type="nucleotide sequence ID" value="NZ_WMEY01000006.1"/>
</dbReference>
<dbReference type="InterPro" id="IPR013249">
    <property type="entry name" value="RNA_pol_sigma70_r4_t2"/>
</dbReference>
<dbReference type="CDD" id="cd06171">
    <property type="entry name" value="Sigma70_r4"/>
    <property type="match status" value="1"/>
</dbReference>
<dbReference type="SUPFAM" id="SSF88946">
    <property type="entry name" value="Sigma2 domain of RNA polymerase sigma factors"/>
    <property type="match status" value="1"/>
</dbReference>
<evidence type="ECO:0000256" key="1">
    <source>
        <dbReference type="ARBA" id="ARBA00010641"/>
    </source>
</evidence>
<feature type="domain" description="RNA polymerase sigma factor 70 region 4 type 2" evidence="7">
    <location>
        <begin position="119"/>
        <end position="169"/>
    </location>
</feature>
<evidence type="ECO:0000259" key="6">
    <source>
        <dbReference type="Pfam" id="PF04542"/>
    </source>
</evidence>
<keyword evidence="2" id="KW-0805">Transcription regulation</keyword>
<sequence>MSKGNYAIAYWDSENEEHFKVFCIENHQTLLRIARRIVNDQQIAEEIVQDVYLEVWNKRSQFQPDKGKLSSWVNQITRNRAIDRIKKEQRNFKETVVEDHHLVDKEIYNQDNFGNKDIINGALNSLNTDQKEILKLIYLEGYSQAEVASKKKIPLGTVKSRVRLGMKKLKEKIDSSLLEPV</sequence>
<dbReference type="InterPro" id="IPR036388">
    <property type="entry name" value="WH-like_DNA-bd_sf"/>
</dbReference>
<dbReference type="AlphaFoldDB" id="A0A845F3Q0"/>
<reference evidence="8 9" key="1">
    <citation type="submission" date="2019-11" db="EMBL/GenBank/DDBJ databases">
        <title>Genome sequences of 17 halophilic strains isolated from different environments.</title>
        <authorList>
            <person name="Furrow R.E."/>
        </authorList>
    </citation>
    <scope>NUCLEOTIDE SEQUENCE [LARGE SCALE GENOMIC DNA]</scope>
    <source>
        <strain evidence="8 9">22506_14_FS</strain>
    </source>
</reference>
<accession>A0A845F3Q0</accession>
<dbReference type="GO" id="GO:0006352">
    <property type="term" value="P:DNA-templated transcription initiation"/>
    <property type="evidence" value="ECO:0007669"/>
    <property type="project" value="InterPro"/>
</dbReference>
<comment type="similarity">
    <text evidence="1">Belongs to the sigma-70 factor family. ECF subfamily.</text>
</comment>
<dbReference type="PANTHER" id="PTHR43133:SF8">
    <property type="entry name" value="RNA POLYMERASE SIGMA FACTOR HI_1459-RELATED"/>
    <property type="match status" value="1"/>
</dbReference>
<evidence type="ECO:0000256" key="4">
    <source>
        <dbReference type="ARBA" id="ARBA00023125"/>
    </source>
</evidence>
<dbReference type="Proteomes" id="UP000447833">
    <property type="component" value="Unassembled WGS sequence"/>
</dbReference>
<organism evidence="8 9">
    <name type="scientific">Guptibacillus hwajinpoensis</name>
    <dbReference type="NCBI Taxonomy" id="208199"/>
    <lineage>
        <taxon>Bacteria</taxon>
        <taxon>Bacillati</taxon>
        <taxon>Bacillota</taxon>
        <taxon>Bacilli</taxon>
        <taxon>Bacillales</taxon>
        <taxon>Guptibacillaceae</taxon>
        <taxon>Guptibacillus</taxon>
    </lineage>
</organism>
<evidence type="ECO:0000259" key="7">
    <source>
        <dbReference type="Pfam" id="PF08281"/>
    </source>
</evidence>
<dbReference type="PANTHER" id="PTHR43133">
    <property type="entry name" value="RNA POLYMERASE ECF-TYPE SIGMA FACTO"/>
    <property type="match status" value="1"/>
</dbReference>
<proteinExistence type="inferred from homology"/>
<keyword evidence="3" id="KW-0731">Sigma factor</keyword>